<dbReference type="EMBL" id="BMWH01000004">
    <property type="protein sequence ID" value="GGZ80238.1"/>
    <property type="molecule type" value="Genomic_DNA"/>
</dbReference>
<feature type="transmembrane region" description="Helical" evidence="1">
    <location>
        <begin position="495"/>
        <end position="515"/>
    </location>
</feature>
<keyword evidence="1" id="KW-0812">Transmembrane</keyword>
<keyword evidence="3" id="KW-1185">Reference proteome</keyword>
<reference evidence="2" key="2">
    <citation type="submission" date="2020-09" db="EMBL/GenBank/DDBJ databases">
        <authorList>
            <person name="Sun Q."/>
            <person name="Ohkuma M."/>
        </authorList>
    </citation>
    <scope>NUCLEOTIDE SEQUENCE</scope>
    <source>
        <strain evidence="2">JCM 5016</strain>
    </source>
</reference>
<dbReference type="RefSeq" id="WP_190056749.1">
    <property type="nucleotide sequence ID" value="NZ_BMWH01000004.1"/>
</dbReference>
<gene>
    <name evidence="2" type="ORF">GCM10010389_17490</name>
</gene>
<dbReference type="AlphaFoldDB" id="A0A918QZP6"/>
<organism evidence="2 3">
    <name type="scientific">Streptomyces echinoruber</name>
    <dbReference type="NCBI Taxonomy" id="68898"/>
    <lineage>
        <taxon>Bacteria</taxon>
        <taxon>Bacillati</taxon>
        <taxon>Actinomycetota</taxon>
        <taxon>Actinomycetes</taxon>
        <taxon>Kitasatosporales</taxon>
        <taxon>Streptomycetaceae</taxon>
        <taxon>Streptomyces</taxon>
    </lineage>
</organism>
<feature type="transmembrane region" description="Helical" evidence="1">
    <location>
        <begin position="295"/>
        <end position="315"/>
    </location>
</feature>
<comment type="caution">
    <text evidence="2">The sequence shown here is derived from an EMBL/GenBank/DDBJ whole genome shotgun (WGS) entry which is preliminary data.</text>
</comment>
<evidence type="ECO:0000256" key="1">
    <source>
        <dbReference type="SAM" id="Phobius"/>
    </source>
</evidence>
<feature type="transmembrane region" description="Helical" evidence="1">
    <location>
        <begin position="422"/>
        <end position="445"/>
    </location>
</feature>
<feature type="transmembrane region" description="Helical" evidence="1">
    <location>
        <begin position="335"/>
        <end position="354"/>
    </location>
</feature>
<accession>A0A918QZP6</accession>
<keyword evidence="1" id="KW-1133">Transmembrane helix</keyword>
<feature type="transmembrane region" description="Helical" evidence="1">
    <location>
        <begin position="451"/>
        <end position="474"/>
    </location>
</feature>
<sequence length="991" mass="103417">MSDTSLVFNLVARERVSQVIGQLKAKLATVGKGIGAAMAVPAGAGIVTALGGIAAGAVAAGAAVKAFQAAAQPQLQAVAEASQAADAAADAHEKATLKQAQAQKLAAQGGKAYKSALREAESAAKAARDADAALHQQLKGLPPATRDTAMAFAGLKKDYQAWSDSLAPTTMPLFTKGINILRGLLPTLTPFVKAAAGAIGGFLDEVAVGVKSAGFKAWAADMSAAAGPALTNFLTIVKNLAIGFAGLLRAFLPVSSGMTGGLVGLSAAFAQWGTSLHSTEGFAQFMEMARNGGGMLLNLATAVLKVAVSLAPLLGTTTLMANALARIIANTPTPVLQLLAYTLLAVRVGMLGYRAATTAVTIAQRVMASSTYLAIAGWARMLAFGIATYTRLAVAAVMSATRTAAAWAATAARMTAQFLVTVIRVAVTTAAQFALMAARAVIWAATMAAQWLIAMGPVGWVIAGVIALVALIVANWDKVKQYTLAAWNWVVAKLIWAKNLMVQAFLNFTLIGLIIKHWSTIKAKTVAAWNAVVAWVRGIPGKLYQAFLNWTLLGLVIKHWSAIKTATVRKATEMVAWVRGLPGRISRAMGSMGSLLVSKGRAVVQGLWSGISSMGSWIYNKLIGWAKSMIPGPIAKALGIASPSKVTTAQGRWIARGLIDGLTGSTKQIRAAARLADIVRDALNPGRRRTRALSTINTGTKQLLRLAAREATVATRLKNANKKLSDLVKARDKLAADVKKGMLDAANITQIGAGEGPVTAESILTGLQDKLAMAQRFAADLATLRKKGIRSDLIAQIAQAGVEQGSAAAAALASADKMTVKQINSTQAQLVSAANRAGDVAGEAMYGTGIRAAQGIVKGLQREQHAIEKQMLKIAKSMQSAIKRALGIRSPSSIMADQVGRWIPPGVVRGIEKTMPQLDRVMSRLVRPELAATPREPLTAPTTMAPLMGAQAGGGTVLVRFEFAGADSEFKKLLRKTVRVDGRGSVQVLLG</sequence>
<evidence type="ECO:0000313" key="2">
    <source>
        <dbReference type="EMBL" id="GGZ80238.1"/>
    </source>
</evidence>
<keyword evidence="1" id="KW-0472">Membrane</keyword>
<reference evidence="2" key="1">
    <citation type="journal article" date="2014" name="Int. J. Syst. Evol. Microbiol.">
        <title>Complete genome sequence of Corynebacterium casei LMG S-19264T (=DSM 44701T), isolated from a smear-ripened cheese.</title>
        <authorList>
            <consortium name="US DOE Joint Genome Institute (JGI-PGF)"/>
            <person name="Walter F."/>
            <person name="Albersmeier A."/>
            <person name="Kalinowski J."/>
            <person name="Ruckert C."/>
        </authorList>
    </citation>
    <scope>NUCLEOTIDE SEQUENCE</scope>
    <source>
        <strain evidence="2">JCM 5016</strain>
    </source>
</reference>
<evidence type="ECO:0008006" key="4">
    <source>
        <dbReference type="Google" id="ProtNLM"/>
    </source>
</evidence>
<proteinExistence type="predicted"/>
<name>A0A918QZP6_9ACTN</name>
<evidence type="ECO:0000313" key="3">
    <source>
        <dbReference type="Proteomes" id="UP000623010"/>
    </source>
</evidence>
<protein>
    <recommendedName>
        <fullName evidence="4">Tape measure protein</fullName>
    </recommendedName>
</protein>
<dbReference type="Proteomes" id="UP000623010">
    <property type="component" value="Unassembled WGS sequence"/>
</dbReference>